<accession>A0AC61PL71</accession>
<dbReference type="EMBL" id="FWXZ01000002">
    <property type="protein sequence ID" value="SMC59189.1"/>
    <property type="molecule type" value="Genomic_DNA"/>
</dbReference>
<keyword evidence="2" id="KW-1185">Reference proteome</keyword>
<sequence>METIAGEWFMKGCRRTDKDCLHSPEDLLALVQEIGFLPLFSNDIPGFSVEERTPAEDWWAGSPATDPWAWRQVLAPCETIAYGKFFDKKAGFVSKEWFPCFANWRRDGYDYEGLYEDGKMTSRCKRILDILELNENAEGLGLLSCEIKRRAALEKGFEGALTDLQMKSFLIMSDFRQRRNKRGESYGWHVAELMTPETKWGYDAVNSCSEKPEASRDRIAVQIRKHFPKATDRALRKVLGI</sequence>
<name>A0AC61PL71_9FIRM</name>
<dbReference type="Proteomes" id="UP000192328">
    <property type="component" value="Unassembled WGS sequence"/>
</dbReference>
<organism evidence="1 2">
    <name type="scientific">Aristaeella lactis</name>
    <dbReference type="NCBI Taxonomy" id="3046383"/>
    <lineage>
        <taxon>Bacteria</taxon>
        <taxon>Bacillati</taxon>
        <taxon>Bacillota</taxon>
        <taxon>Clostridia</taxon>
        <taxon>Eubacteriales</taxon>
        <taxon>Aristaeellaceae</taxon>
        <taxon>Aristaeella</taxon>
    </lineage>
</organism>
<evidence type="ECO:0000313" key="1">
    <source>
        <dbReference type="EMBL" id="SMC59189.1"/>
    </source>
</evidence>
<protein>
    <submittedName>
        <fullName evidence="1">Uncharacterized protein</fullName>
    </submittedName>
</protein>
<reference evidence="1" key="1">
    <citation type="submission" date="2017-04" db="EMBL/GenBank/DDBJ databases">
        <authorList>
            <person name="Varghese N."/>
            <person name="Submissions S."/>
        </authorList>
    </citation>
    <scope>NUCLEOTIDE SEQUENCE</scope>
    <source>
        <strain evidence="1">WTE2008</strain>
    </source>
</reference>
<comment type="caution">
    <text evidence="1">The sequence shown here is derived from an EMBL/GenBank/DDBJ whole genome shotgun (WGS) entry which is preliminary data.</text>
</comment>
<evidence type="ECO:0000313" key="2">
    <source>
        <dbReference type="Proteomes" id="UP000192328"/>
    </source>
</evidence>
<proteinExistence type="predicted"/>
<gene>
    <name evidence="1" type="ORF">SAMN06297397_1607</name>
</gene>